<dbReference type="Pfam" id="PF02316">
    <property type="entry name" value="HTH_Tnp_Mu_1"/>
    <property type="match status" value="1"/>
</dbReference>
<dbReference type="InterPro" id="IPR003314">
    <property type="entry name" value="Mu-type_HTH"/>
</dbReference>
<comment type="caution">
    <text evidence="2">The sequence shown here is derived from an EMBL/GenBank/DDBJ whole genome shotgun (WGS) entry which is preliminary data.</text>
</comment>
<protein>
    <submittedName>
        <fullName evidence="2">Mu DNA-binding protein</fullName>
    </submittedName>
</protein>
<dbReference type="InterPro" id="IPR009061">
    <property type="entry name" value="DNA-bd_dom_put_sf"/>
</dbReference>
<dbReference type="SUPFAM" id="SSF46689">
    <property type="entry name" value="Homeodomain-like"/>
    <property type="match status" value="1"/>
</dbReference>
<name>A0A2V3VB28_9SPHN</name>
<gene>
    <name evidence="2" type="ORF">C7451_10174</name>
</gene>
<organism evidence="2 3">
    <name type="scientific">Blastomonas natatoria</name>
    <dbReference type="NCBI Taxonomy" id="34015"/>
    <lineage>
        <taxon>Bacteria</taxon>
        <taxon>Pseudomonadati</taxon>
        <taxon>Pseudomonadota</taxon>
        <taxon>Alphaproteobacteria</taxon>
        <taxon>Sphingomonadales</taxon>
        <taxon>Sphingomonadaceae</taxon>
        <taxon>Blastomonas</taxon>
    </lineage>
</organism>
<dbReference type="Gene3D" id="1.10.10.10">
    <property type="entry name" value="Winged helix-like DNA-binding domain superfamily/Winged helix DNA-binding domain"/>
    <property type="match status" value="1"/>
</dbReference>
<reference evidence="2 3" key="1">
    <citation type="submission" date="2018-05" db="EMBL/GenBank/DDBJ databases">
        <title>Genomic Encyclopedia of Type Strains, Phase IV (KMG-IV): sequencing the most valuable type-strain genomes for metagenomic binning, comparative biology and taxonomic classification.</title>
        <authorList>
            <person name="Goeker M."/>
        </authorList>
    </citation>
    <scope>NUCLEOTIDE SEQUENCE [LARGE SCALE GENOMIC DNA]</scope>
    <source>
        <strain evidence="2 3">DSM 3183</strain>
    </source>
</reference>
<keyword evidence="2" id="KW-0238">DNA-binding</keyword>
<dbReference type="SUPFAM" id="SSF46955">
    <property type="entry name" value="Putative DNA-binding domain"/>
    <property type="match status" value="1"/>
</dbReference>
<dbReference type="Gene3D" id="1.10.10.60">
    <property type="entry name" value="Homeodomain-like"/>
    <property type="match status" value="1"/>
</dbReference>
<feature type="domain" description="HTH Mu-type" evidence="1">
    <location>
        <begin position="8"/>
        <end position="84"/>
    </location>
</feature>
<dbReference type="EMBL" id="QJJM01000001">
    <property type="protein sequence ID" value="PXW79012.1"/>
    <property type="molecule type" value="Genomic_DNA"/>
</dbReference>
<dbReference type="OrthoDB" id="5287589at2"/>
<evidence type="ECO:0000313" key="2">
    <source>
        <dbReference type="EMBL" id="PXW79012.1"/>
    </source>
</evidence>
<proteinExistence type="predicted"/>
<evidence type="ECO:0000313" key="3">
    <source>
        <dbReference type="Proteomes" id="UP000248014"/>
    </source>
</evidence>
<dbReference type="PROSITE" id="PS51702">
    <property type="entry name" value="HTH_MU"/>
    <property type="match status" value="1"/>
</dbReference>
<keyword evidence="3" id="KW-1185">Reference proteome</keyword>
<dbReference type="InterPro" id="IPR009057">
    <property type="entry name" value="Homeodomain-like_sf"/>
</dbReference>
<evidence type="ECO:0000259" key="1">
    <source>
        <dbReference type="PROSITE" id="PS51702"/>
    </source>
</evidence>
<dbReference type="RefSeq" id="WP_110297005.1">
    <property type="nucleotide sequence ID" value="NZ_QJJM01000001.1"/>
</dbReference>
<accession>A0A2V3VB28</accession>
<dbReference type="GO" id="GO:0003677">
    <property type="term" value="F:DNA binding"/>
    <property type="evidence" value="ECO:0007669"/>
    <property type="project" value="UniProtKB-KW"/>
</dbReference>
<dbReference type="Proteomes" id="UP000248014">
    <property type="component" value="Unassembled WGS sequence"/>
</dbReference>
<dbReference type="InterPro" id="IPR036388">
    <property type="entry name" value="WH-like_DNA-bd_sf"/>
</dbReference>
<sequence length="144" mass="15782">MIQSGTKTWFTAAELAELALPGLPRIKRKVNERAADERWALAVDSRGAPLARPRAGRGGGLEYSIRILPAIARAELVRRGISIDGQVHASPDDASGIAASQLWSWYEAQNAKTRAEAERRLDAVQRIERYEAAGVTRSMAVMRS</sequence>
<dbReference type="AlphaFoldDB" id="A0A2V3VB28"/>